<dbReference type="Gene3D" id="3.10.450.50">
    <property type="match status" value="1"/>
</dbReference>
<dbReference type="Proteomes" id="UP001241472">
    <property type="component" value="Unassembled WGS sequence"/>
</dbReference>
<dbReference type="InterPro" id="IPR032710">
    <property type="entry name" value="NTF2-like_dom_sf"/>
</dbReference>
<dbReference type="SUPFAM" id="SSF54427">
    <property type="entry name" value="NTF2-like"/>
    <property type="match status" value="1"/>
</dbReference>
<keyword evidence="3" id="KW-1185">Reference proteome</keyword>
<feature type="domain" description="SnoaL-like" evidence="1">
    <location>
        <begin position="10"/>
        <end position="116"/>
    </location>
</feature>
<comment type="caution">
    <text evidence="2">The sequence shown here is derived from an EMBL/GenBank/DDBJ whole genome shotgun (WGS) entry which is preliminary data.</text>
</comment>
<dbReference type="Pfam" id="PF12680">
    <property type="entry name" value="SnoaL_2"/>
    <property type="match status" value="1"/>
</dbReference>
<dbReference type="RefSeq" id="WP_306836925.1">
    <property type="nucleotide sequence ID" value="NZ_JAUSRF010000011.1"/>
</dbReference>
<dbReference type="PANTHER" id="PTHR41252:SF1">
    <property type="entry name" value="BLR2505 PROTEIN"/>
    <property type="match status" value="1"/>
</dbReference>
<dbReference type="PANTHER" id="PTHR41252">
    <property type="entry name" value="BLR2505 PROTEIN"/>
    <property type="match status" value="1"/>
</dbReference>
<evidence type="ECO:0000313" key="3">
    <source>
        <dbReference type="Proteomes" id="UP001241472"/>
    </source>
</evidence>
<organism evidence="2 3">
    <name type="scientific">Neorhizobium huautlense</name>
    <dbReference type="NCBI Taxonomy" id="67774"/>
    <lineage>
        <taxon>Bacteria</taxon>
        <taxon>Pseudomonadati</taxon>
        <taxon>Pseudomonadota</taxon>
        <taxon>Alphaproteobacteria</taxon>
        <taxon>Hyphomicrobiales</taxon>
        <taxon>Rhizobiaceae</taxon>
        <taxon>Rhizobium/Agrobacterium group</taxon>
        <taxon>Neorhizobium</taxon>
    </lineage>
</organism>
<evidence type="ECO:0000259" key="1">
    <source>
        <dbReference type="Pfam" id="PF12680"/>
    </source>
</evidence>
<evidence type="ECO:0000313" key="2">
    <source>
        <dbReference type="EMBL" id="MDP9838755.1"/>
    </source>
</evidence>
<sequence length="132" mass="14978">MSIEDNKQIVREFCDHFRTSNADGLIDAMTEDATWWVNGKPHLFSSAGTKTRAEAAAMFRNMFSAYINGLDMKIINIVGEGDSVAAEARSRATTKSGKIYENEYFFFFKIRDAKVAIVREYTDLMHVQETFG</sequence>
<gene>
    <name evidence="2" type="ORF">J2T09_003527</name>
</gene>
<accession>A0ABT9PWC8</accession>
<dbReference type="InterPro" id="IPR037401">
    <property type="entry name" value="SnoaL-like"/>
</dbReference>
<reference evidence="2 3" key="1">
    <citation type="submission" date="2023-07" db="EMBL/GenBank/DDBJ databases">
        <title>Sorghum-associated microbial communities from plants grown in Nebraska, USA.</title>
        <authorList>
            <person name="Schachtman D."/>
        </authorList>
    </citation>
    <scope>NUCLEOTIDE SEQUENCE [LARGE SCALE GENOMIC DNA]</scope>
    <source>
        <strain evidence="2 3">DS1307</strain>
    </source>
</reference>
<name>A0ABT9PWC8_9HYPH</name>
<protein>
    <submittedName>
        <fullName evidence="2">Ketosteroid isomerase-like protein</fullName>
    </submittedName>
</protein>
<proteinExistence type="predicted"/>
<dbReference type="EMBL" id="JAUSRF010000011">
    <property type="protein sequence ID" value="MDP9838755.1"/>
    <property type="molecule type" value="Genomic_DNA"/>
</dbReference>